<evidence type="ECO:0008006" key="5">
    <source>
        <dbReference type="Google" id="ProtNLM"/>
    </source>
</evidence>
<keyword evidence="2" id="KW-1133">Transmembrane helix</keyword>
<feature type="region of interest" description="Disordered" evidence="1">
    <location>
        <begin position="1"/>
        <end position="20"/>
    </location>
</feature>
<gene>
    <name evidence="3" type="ORF">KI688_012642</name>
</gene>
<feature type="transmembrane region" description="Helical" evidence="2">
    <location>
        <begin position="103"/>
        <end position="123"/>
    </location>
</feature>
<dbReference type="Proteomes" id="UP000707451">
    <property type="component" value="Unassembled WGS sequence"/>
</dbReference>
<keyword evidence="4" id="KW-1185">Reference proteome</keyword>
<accession>A0A9P7XV25</accession>
<keyword evidence="2" id="KW-0472">Membrane</keyword>
<feature type="transmembrane region" description="Helical" evidence="2">
    <location>
        <begin position="392"/>
        <end position="411"/>
    </location>
</feature>
<evidence type="ECO:0000313" key="3">
    <source>
        <dbReference type="EMBL" id="KAG9066733.1"/>
    </source>
</evidence>
<feature type="transmembrane region" description="Helical" evidence="2">
    <location>
        <begin position="62"/>
        <end position="83"/>
    </location>
</feature>
<protein>
    <recommendedName>
        <fullName evidence="5">Transmembrane protein 135 N-terminal domain-containing protein</fullName>
    </recommendedName>
</protein>
<evidence type="ECO:0000313" key="4">
    <source>
        <dbReference type="Proteomes" id="UP000707451"/>
    </source>
</evidence>
<name>A0A9P7XV25_9FUNG</name>
<dbReference type="PANTHER" id="PTHR12459:SF15">
    <property type="entry name" value="TRANSMEMBRANE PROTEIN 135"/>
    <property type="match status" value="1"/>
</dbReference>
<reference evidence="3" key="1">
    <citation type="submission" date="2021-06" db="EMBL/GenBank/DDBJ databases">
        <title>Genome Sequence of Mortierella hyaline Strain SCG-10, a Cold-Adapted, Nitrate-Reducing Fungus Isolated from Soil in Minnesota, USA.</title>
        <authorList>
            <person name="Aldossari N."/>
        </authorList>
    </citation>
    <scope>NUCLEOTIDE SEQUENCE</scope>
    <source>
        <strain evidence="3">SCG-10</strain>
    </source>
</reference>
<dbReference type="OrthoDB" id="291792at2759"/>
<sequence length="486" mass="54428">MEHIKGTTTDPDNSHQSLHRLGSHDLQELTNIELTKRKENKRILNKCKHEGKTCRQNVSQGFVTSWMIAYVSQYLIGVLPSVLTGKAFKNTAIFKKSGGRDTIGFAFFVSSYLSAYKALLCAMRQYRPYHEGDRLNAFVAGSVAGLAMWIDKNKIRRKALALYLFTRSIQFGSSYSMKKWAEHREAKRSTQHLTFRDAVHSSGKEHALITQSGWGDILAKVMLSSAGAVLMSSSAAVNLYACMVEPDTMPQSYWRFIMHHTGLPQKFGPMLKPLLDVFASQLFVLDALPPGVEGITIPAGVTSREFISTLSPSVASVFPSHVHHEYQLCALMHPLTPCSGHLKDVLAGEFGRAFRMYAPLNFLLTLVFQRKKLATQPKEVAQRYIKSTIRSTLFMTMYFLNGVIAGFAVLIEAPGRQIELGLYCLPRALDTAWHLMLKRGLVRNIPNAEMALFCASMGLMMTIYQNDPSVINNNYLSVLTRVFGRN</sequence>
<organism evidence="3 4">
    <name type="scientific">Linnemannia hyalina</name>
    <dbReference type="NCBI Taxonomy" id="64524"/>
    <lineage>
        <taxon>Eukaryota</taxon>
        <taxon>Fungi</taxon>
        <taxon>Fungi incertae sedis</taxon>
        <taxon>Mucoromycota</taxon>
        <taxon>Mortierellomycotina</taxon>
        <taxon>Mortierellomycetes</taxon>
        <taxon>Mortierellales</taxon>
        <taxon>Mortierellaceae</taxon>
        <taxon>Linnemannia</taxon>
    </lineage>
</organism>
<comment type="caution">
    <text evidence="3">The sequence shown here is derived from an EMBL/GenBank/DDBJ whole genome shotgun (WGS) entry which is preliminary data.</text>
</comment>
<keyword evidence="2" id="KW-0812">Transmembrane</keyword>
<proteinExistence type="predicted"/>
<dbReference type="InterPro" id="IPR026749">
    <property type="entry name" value="Tmem135"/>
</dbReference>
<evidence type="ECO:0000256" key="1">
    <source>
        <dbReference type="SAM" id="MobiDB-lite"/>
    </source>
</evidence>
<dbReference type="EMBL" id="JAHRHY010000009">
    <property type="protein sequence ID" value="KAG9066733.1"/>
    <property type="molecule type" value="Genomic_DNA"/>
</dbReference>
<feature type="compositionally biased region" description="Polar residues" evidence="1">
    <location>
        <begin position="1"/>
        <end position="16"/>
    </location>
</feature>
<dbReference type="PANTHER" id="PTHR12459">
    <property type="entry name" value="TRANSMEMBRANE PROTEIN 135-RELATED"/>
    <property type="match status" value="1"/>
</dbReference>
<evidence type="ECO:0000256" key="2">
    <source>
        <dbReference type="SAM" id="Phobius"/>
    </source>
</evidence>
<dbReference type="AlphaFoldDB" id="A0A9P7XV25"/>